<keyword evidence="3 6" id="KW-0689">Ribosomal protein</keyword>
<dbReference type="GO" id="GO:0003735">
    <property type="term" value="F:structural constituent of ribosome"/>
    <property type="evidence" value="ECO:0007669"/>
    <property type="project" value="UniProtKB-UniRule"/>
</dbReference>
<evidence type="ECO:0000256" key="7">
    <source>
        <dbReference type="SAM" id="MobiDB-lite"/>
    </source>
</evidence>
<reference evidence="8" key="1">
    <citation type="journal article" date="2021" name="Nat. Commun.">
        <title>Genetic determinants of endophytism in the Arabidopsis root mycobiome.</title>
        <authorList>
            <person name="Mesny F."/>
            <person name="Miyauchi S."/>
            <person name="Thiergart T."/>
            <person name="Pickel B."/>
            <person name="Atanasova L."/>
            <person name="Karlsson M."/>
            <person name="Huettel B."/>
            <person name="Barry K.W."/>
            <person name="Haridas S."/>
            <person name="Chen C."/>
            <person name="Bauer D."/>
            <person name="Andreopoulos W."/>
            <person name="Pangilinan J."/>
            <person name="LaButti K."/>
            <person name="Riley R."/>
            <person name="Lipzen A."/>
            <person name="Clum A."/>
            <person name="Drula E."/>
            <person name="Henrissat B."/>
            <person name="Kohler A."/>
            <person name="Grigoriev I.V."/>
            <person name="Martin F.M."/>
            <person name="Hacquard S."/>
        </authorList>
    </citation>
    <scope>NUCLEOTIDE SEQUENCE</scope>
    <source>
        <strain evidence="8">MPI-CAGE-CH-0243</strain>
    </source>
</reference>
<dbReference type="GO" id="GO:0005763">
    <property type="term" value="C:mitochondrial small ribosomal subunit"/>
    <property type="evidence" value="ECO:0007669"/>
    <property type="project" value="UniProtKB-UniRule"/>
</dbReference>
<dbReference type="PIRSF" id="PIRSF029764">
    <property type="entry name" value="RSM25"/>
    <property type="match status" value="1"/>
</dbReference>
<protein>
    <recommendedName>
        <fullName evidence="6">37S ribosomal protein S25, mitochondrial</fullName>
    </recommendedName>
</protein>
<organism evidence="8 9">
    <name type="scientific">Dendryphion nanum</name>
    <dbReference type="NCBI Taxonomy" id="256645"/>
    <lineage>
        <taxon>Eukaryota</taxon>
        <taxon>Fungi</taxon>
        <taxon>Dikarya</taxon>
        <taxon>Ascomycota</taxon>
        <taxon>Pezizomycotina</taxon>
        <taxon>Dothideomycetes</taxon>
        <taxon>Pleosporomycetidae</taxon>
        <taxon>Pleosporales</taxon>
        <taxon>Torulaceae</taxon>
        <taxon>Dendryphion</taxon>
    </lineage>
</organism>
<name>A0A9P9IK29_9PLEO</name>
<evidence type="ECO:0000256" key="2">
    <source>
        <dbReference type="ARBA" id="ARBA00009864"/>
    </source>
</evidence>
<evidence type="ECO:0000256" key="5">
    <source>
        <dbReference type="ARBA" id="ARBA00023274"/>
    </source>
</evidence>
<dbReference type="OrthoDB" id="5542239at2759"/>
<evidence type="ECO:0000256" key="3">
    <source>
        <dbReference type="ARBA" id="ARBA00022980"/>
    </source>
</evidence>
<evidence type="ECO:0000256" key="6">
    <source>
        <dbReference type="PIRNR" id="PIRNR029764"/>
    </source>
</evidence>
<evidence type="ECO:0000313" key="9">
    <source>
        <dbReference type="Proteomes" id="UP000700596"/>
    </source>
</evidence>
<keyword evidence="5 6" id="KW-0687">Ribonucleoprotein</keyword>
<comment type="caution">
    <text evidence="8">The sequence shown here is derived from an EMBL/GenBank/DDBJ whole genome shotgun (WGS) entry which is preliminary data.</text>
</comment>
<accession>A0A9P9IK29</accession>
<dbReference type="Pfam" id="PF13741">
    <property type="entry name" value="MRP-S25"/>
    <property type="match status" value="1"/>
</dbReference>
<gene>
    <name evidence="8" type="ORF">B0J11DRAFT_298799</name>
</gene>
<dbReference type="AlphaFoldDB" id="A0A9P9IK29"/>
<dbReference type="InterPro" id="IPR016939">
    <property type="entry name" value="Ribosomal_mS23_fun"/>
</dbReference>
<dbReference type="EMBL" id="JAGMWT010000007">
    <property type="protein sequence ID" value="KAH7125133.1"/>
    <property type="molecule type" value="Genomic_DNA"/>
</dbReference>
<keyword evidence="9" id="KW-1185">Reference proteome</keyword>
<evidence type="ECO:0000256" key="4">
    <source>
        <dbReference type="ARBA" id="ARBA00023128"/>
    </source>
</evidence>
<comment type="subcellular location">
    <subcellularLocation>
        <location evidence="1 6">Mitochondrion</location>
    </subcellularLocation>
</comment>
<keyword evidence="4 6" id="KW-0496">Mitochondrion</keyword>
<proteinExistence type="inferred from homology"/>
<dbReference type="PANTHER" id="PTHR37799:SF1">
    <property type="entry name" value="SMALL RIBOSOMAL SUBUNIT PROTEIN MS23"/>
    <property type="match status" value="1"/>
</dbReference>
<comment type="subunit">
    <text evidence="6">Component of the mitochondrial small ribosomal subunit.</text>
</comment>
<dbReference type="PANTHER" id="PTHR37799">
    <property type="entry name" value="37S RIBOSOMAL PROTEIN S25, MITOCHONDRIAL"/>
    <property type="match status" value="1"/>
</dbReference>
<evidence type="ECO:0000313" key="8">
    <source>
        <dbReference type="EMBL" id="KAH7125133.1"/>
    </source>
</evidence>
<sequence length="242" mass="28175">MGRYNFTPLRVRQTAKNLFETRRIPNLPPWYETIGTYPPGETLARPVQRSPKLHGRTKKASRIFQPLPIHYPEDQLRQDFFGDHPWELAQPRMVIEDSGNDSKHYDWSKITQPGKKLDGESVVQRQMWLMRNKGFSKAMAYDEARREFYRYRHLEDMRRRIAREEALHVGAYFGKGPIEVGMEVENKSFESWKAWATQQIDENQQLRAQMFSGAEDANESEPSAAELEDGADEGQADVPTSR</sequence>
<comment type="similarity">
    <text evidence="2">Belongs to the mitochondrion-specific ribosomal protein mS23 family.</text>
</comment>
<feature type="region of interest" description="Disordered" evidence="7">
    <location>
        <begin position="210"/>
        <end position="242"/>
    </location>
</feature>
<evidence type="ECO:0000256" key="1">
    <source>
        <dbReference type="ARBA" id="ARBA00004173"/>
    </source>
</evidence>
<feature type="compositionally biased region" description="Acidic residues" evidence="7">
    <location>
        <begin position="226"/>
        <end position="235"/>
    </location>
</feature>
<dbReference type="Proteomes" id="UP000700596">
    <property type="component" value="Unassembled WGS sequence"/>
</dbReference>